<name>A0A2S0KNY2_9FIRM</name>
<dbReference type="AlphaFoldDB" id="A0A2S0KNY2"/>
<dbReference type="KEGG" id="fsa:C5Q98_05795"/>
<dbReference type="GO" id="GO:0046677">
    <property type="term" value="P:response to antibiotic"/>
    <property type="evidence" value="ECO:0007669"/>
    <property type="project" value="InterPro"/>
</dbReference>
<sequence>MRVSYMDVAYFAKSLKGENVVSYEDGKNFPSASLIKIFIALCLGNEIEKGRLSLMDTMEFDISDENSVAGAGALKFLEQGHDFSINELMRLMLAFSDNCATNMLIDYIGLEKIQDFLTDKYPNTRLNRKMMQIPKSADKDNLSTAKEVAEALEEIFSRAQAGEAYYVEILDALRKQECFNSLGLYIEGVEIAHKTGTLVNLEHDAGIVFEEDNSYIVVVLVKGLSNQRCREEIGKISLDIFREMEKVK</sequence>
<gene>
    <name evidence="2" type="ORF">C5Q98_05795</name>
</gene>
<dbReference type="EMBL" id="CP027226">
    <property type="protein sequence ID" value="AVM42752.1"/>
    <property type="molecule type" value="Genomic_DNA"/>
</dbReference>
<dbReference type="Pfam" id="PF13354">
    <property type="entry name" value="Beta-lactamase2"/>
    <property type="match status" value="1"/>
</dbReference>
<dbReference type="GO" id="GO:0008800">
    <property type="term" value="F:beta-lactamase activity"/>
    <property type="evidence" value="ECO:0007669"/>
    <property type="project" value="InterPro"/>
</dbReference>
<protein>
    <submittedName>
        <fullName evidence="2">Serine hydrolase</fullName>
    </submittedName>
</protein>
<evidence type="ECO:0000259" key="1">
    <source>
        <dbReference type="Pfam" id="PF13354"/>
    </source>
</evidence>
<dbReference type="Gene3D" id="3.40.710.10">
    <property type="entry name" value="DD-peptidase/beta-lactamase superfamily"/>
    <property type="match status" value="1"/>
</dbReference>
<accession>A0A2S0KNY2</accession>
<keyword evidence="3" id="KW-1185">Reference proteome</keyword>
<reference evidence="3" key="1">
    <citation type="submission" date="2018-02" db="EMBL/GenBank/DDBJ databases">
        <authorList>
            <person name="Holder M.E."/>
            <person name="Ajami N.J."/>
            <person name="Petrosino J.F."/>
        </authorList>
    </citation>
    <scope>NUCLEOTIDE SEQUENCE [LARGE SCALE GENOMIC DNA]</scope>
    <source>
        <strain evidence="3">CCUG 47711</strain>
    </source>
</reference>
<feature type="domain" description="Beta-lactamase class A catalytic" evidence="1">
    <location>
        <begin position="11"/>
        <end position="221"/>
    </location>
</feature>
<dbReference type="Proteomes" id="UP000237947">
    <property type="component" value="Chromosome"/>
</dbReference>
<dbReference type="SUPFAM" id="SSF56601">
    <property type="entry name" value="beta-lactamase/transpeptidase-like"/>
    <property type="match status" value="1"/>
</dbReference>
<dbReference type="InterPro" id="IPR012338">
    <property type="entry name" value="Beta-lactam/transpept-like"/>
</dbReference>
<dbReference type="InterPro" id="IPR045155">
    <property type="entry name" value="Beta-lactam_cat"/>
</dbReference>
<proteinExistence type="predicted"/>
<evidence type="ECO:0000313" key="2">
    <source>
        <dbReference type="EMBL" id="AVM42752.1"/>
    </source>
</evidence>
<dbReference type="InterPro" id="IPR000871">
    <property type="entry name" value="Beta-lactam_class-A"/>
</dbReference>
<evidence type="ECO:0000313" key="3">
    <source>
        <dbReference type="Proteomes" id="UP000237947"/>
    </source>
</evidence>
<dbReference type="PANTHER" id="PTHR35333">
    <property type="entry name" value="BETA-LACTAMASE"/>
    <property type="match status" value="1"/>
</dbReference>
<keyword evidence="2" id="KW-0378">Hydrolase</keyword>
<dbReference type="PANTHER" id="PTHR35333:SF3">
    <property type="entry name" value="BETA-LACTAMASE-TYPE TRANSPEPTIDASE FOLD CONTAINING PROTEIN"/>
    <property type="match status" value="1"/>
</dbReference>
<dbReference type="GO" id="GO:0030655">
    <property type="term" value="P:beta-lactam antibiotic catabolic process"/>
    <property type="evidence" value="ECO:0007669"/>
    <property type="project" value="InterPro"/>
</dbReference>
<organism evidence="2 3">
    <name type="scientific">Fastidiosipila sanguinis</name>
    <dbReference type="NCBI Taxonomy" id="236753"/>
    <lineage>
        <taxon>Bacteria</taxon>
        <taxon>Bacillati</taxon>
        <taxon>Bacillota</taxon>
        <taxon>Clostridia</taxon>
        <taxon>Eubacteriales</taxon>
        <taxon>Oscillospiraceae</taxon>
        <taxon>Fastidiosipila</taxon>
    </lineage>
</organism>